<feature type="transmembrane region" description="Helical" evidence="3">
    <location>
        <begin position="94"/>
        <end position="115"/>
    </location>
</feature>
<accession>A0A0C3HIJ2</accession>
<protein>
    <recommendedName>
        <fullName evidence="6">Major facilitator superfamily (MFS) profile domain-containing protein</fullName>
    </recommendedName>
</protein>
<dbReference type="PANTHER" id="PTHR11360:SF315">
    <property type="entry name" value="TRANSPORTER MCH2-RELATED"/>
    <property type="match status" value="1"/>
</dbReference>
<dbReference type="PANTHER" id="PTHR11360">
    <property type="entry name" value="MONOCARBOXYLATE TRANSPORTER"/>
    <property type="match status" value="1"/>
</dbReference>
<feature type="transmembrane region" description="Helical" evidence="3">
    <location>
        <begin position="121"/>
        <end position="143"/>
    </location>
</feature>
<evidence type="ECO:0000313" key="5">
    <source>
        <dbReference type="Proteomes" id="UP000054321"/>
    </source>
</evidence>
<dbReference type="Pfam" id="PF07690">
    <property type="entry name" value="MFS_1"/>
    <property type="match status" value="1"/>
</dbReference>
<dbReference type="GO" id="GO:0016020">
    <property type="term" value="C:membrane"/>
    <property type="evidence" value="ECO:0007669"/>
    <property type="project" value="UniProtKB-SubCell"/>
</dbReference>
<evidence type="ECO:0000256" key="2">
    <source>
        <dbReference type="ARBA" id="ARBA00006727"/>
    </source>
</evidence>
<dbReference type="GO" id="GO:0022857">
    <property type="term" value="F:transmembrane transporter activity"/>
    <property type="evidence" value="ECO:0007669"/>
    <property type="project" value="InterPro"/>
</dbReference>
<evidence type="ECO:0000256" key="3">
    <source>
        <dbReference type="SAM" id="Phobius"/>
    </source>
</evidence>
<feature type="transmembrane region" description="Helical" evidence="3">
    <location>
        <begin position="209"/>
        <end position="232"/>
    </location>
</feature>
<sequence length="334" mass="36180">MFVATAGVIPQWFTKGRALANGMASAGTGCGGLIYSLATYSMVPRLGLAWTFRTLAILQFVVCGTSAILIKDRNKQIGSSLASFDIGLLKRPQFLLLLGWGVFSMLGYVTLLFSLPNWVSTIGLSASQGSIVGAMACLGQAISRPIVGHFADISGCLSVATMATAIAGLFCFVFWIFAETYAQAVTFALMSGTVTGTFFTLIAPVTARVIGLVELPAGLSVIWVSIVAPALFAEPIALGLKRTTGKIYLHAQIFAGCMFLIAALCVWLVRALKINEIRRLEDKEQKETAICAAQGPTLHRLLAHKTLSESSLRQRSRWMKFVEWLQGLLYWERI</sequence>
<dbReference type="EMBL" id="KN832874">
    <property type="protein sequence ID" value="KIN02915.1"/>
    <property type="molecule type" value="Genomic_DNA"/>
</dbReference>
<keyword evidence="3" id="KW-0812">Transmembrane</keyword>
<evidence type="ECO:0000256" key="1">
    <source>
        <dbReference type="ARBA" id="ARBA00004141"/>
    </source>
</evidence>
<dbReference type="OrthoDB" id="2213137at2759"/>
<dbReference type="AlphaFoldDB" id="A0A0C3HIJ2"/>
<keyword evidence="3" id="KW-1133">Transmembrane helix</keyword>
<evidence type="ECO:0000313" key="4">
    <source>
        <dbReference type="EMBL" id="KIN02915.1"/>
    </source>
</evidence>
<evidence type="ECO:0008006" key="6">
    <source>
        <dbReference type="Google" id="ProtNLM"/>
    </source>
</evidence>
<feature type="transmembrane region" description="Helical" evidence="3">
    <location>
        <begin position="50"/>
        <end position="70"/>
    </location>
</feature>
<feature type="transmembrane region" description="Helical" evidence="3">
    <location>
        <begin position="155"/>
        <end position="178"/>
    </location>
</feature>
<organism evidence="4 5">
    <name type="scientific">Oidiodendron maius (strain Zn)</name>
    <dbReference type="NCBI Taxonomy" id="913774"/>
    <lineage>
        <taxon>Eukaryota</taxon>
        <taxon>Fungi</taxon>
        <taxon>Dikarya</taxon>
        <taxon>Ascomycota</taxon>
        <taxon>Pezizomycotina</taxon>
        <taxon>Leotiomycetes</taxon>
        <taxon>Leotiomycetes incertae sedis</taxon>
        <taxon>Myxotrichaceae</taxon>
        <taxon>Oidiodendron</taxon>
    </lineage>
</organism>
<comment type="subcellular location">
    <subcellularLocation>
        <location evidence="1">Membrane</location>
        <topology evidence="1">Multi-pass membrane protein</topology>
    </subcellularLocation>
</comment>
<dbReference type="HOGENOM" id="CLU_001265_1_2_1"/>
<proteinExistence type="inferred from homology"/>
<dbReference type="SUPFAM" id="SSF103473">
    <property type="entry name" value="MFS general substrate transporter"/>
    <property type="match status" value="1"/>
</dbReference>
<gene>
    <name evidence="4" type="ORF">OIDMADRAFT_120015</name>
</gene>
<dbReference type="Gene3D" id="1.20.1250.20">
    <property type="entry name" value="MFS general substrate transporter like domains"/>
    <property type="match status" value="1"/>
</dbReference>
<dbReference type="InParanoid" id="A0A0C3HIJ2"/>
<dbReference type="InterPro" id="IPR050327">
    <property type="entry name" value="Proton-linked_MCT"/>
</dbReference>
<reference evidence="4 5" key="1">
    <citation type="submission" date="2014-04" db="EMBL/GenBank/DDBJ databases">
        <authorList>
            <consortium name="DOE Joint Genome Institute"/>
            <person name="Kuo A."/>
            <person name="Martino E."/>
            <person name="Perotto S."/>
            <person name="Kohler A."/>
            <person name="Nagy L.G."/>
            <person name="Floudas D."/>
            <person name="Copeland A."/>
            <person name="Barry K.W."/>
            <person name="Cichocki N."/>
            <person name="Veneault-Fourrey C."/>
            <person name="LaButti K."/>
            <person name="Lindquist E.A."/>
            <person name="Lipzen A."/>
            <person name="Lundell T."/>
            <person name="Morin E."/>
            <person name="Murat C."/>
            <person name="Sun H."/>
            <person name="Tunlid A."/>
            <person name="Henrissat B."/>
            <person name="Grigoriev I.V."/>
            <person name="Hibbett D.S."/>
            <person name="Martin F."/>
            <person name="Nordberg H.P."/>
            <person name="Cantor M.N."/>
            <person name="Hua S.X."/>
        </authorList>
    </citation>
    <scope>NUCLEOTIDE SEQUENCE [LARGE SCALE GENOMIC DNA]</scope>
    <source>
        <strain evidence="4 5">Zn</strain>
    </source>
</reference>
<dbReference type="InterPro" id="IPR036259">
    <property type="entry name" value="MFS_trans_sf"/>
</dbReference>
<dbReference type="Proteomes" id="UP000054321">
    <property type="component" value="Unassembled WGS sequence"/>
</dbReference>
<feature type="transmembrane region" description="Helical" evidence="3">
    <location>
        <begin position="18"/>
        <end position="38"/>
    </location>
</feature>
<feature type="transmembrane region" description="Helical" evidence="3">
    <location>
        <begin position="247"/>
        <end position="269"/>
    </location>
</feature>
<dbReference type="InterPro" id="IPR011701">
    <property type="entry name" value="MFS"/>
</dbReference>
<keyword evidence="5" id="KW-1185">Reference proteome</keyword>
<reference evidence="5" key="2">
    <citation type="submission" date="2015-01" db="EMBL/GenBank/DDBJ databases">
        <title>Evolutionary Origins and Diversification of the Mycorrhizal Mutualists.</title>
        <authorList>
            <consortium name="DOE Joint Genome Institute"/>
            <consortium name="Mycorrhizal Genomics Consortium"/>
            <person name="Kohler A."/>
            <person name="Kuo A."/>
            <person name="Nagy L.G."/>
            <person name="Floudas D."/>
            <person name="Copeland A."/>
            <person name="Barry K.W."/>
            <person name="Cichocki N."/>
            <person name="Veneault-Fourrey C."/>
            <person name="LaButti K."/>
            <person name="Lindquist E.A."/>
            <person name="Lipzen A."/>
            <person name="Lundell T."/>
            <person name="Morin E."/>
            <person name="Murat C."/>
            <person name="Riley R."/>
            <person name="Ohm R."/>
            <person name="Sun H."/>
            <person name="Tunlid A."/>
            <person name="Henrissat B."/>
            <person name="Grigoriev I.V."/>
            <person name="Hibbett D.S."/>
            <person name="Martin F."/>
        </authorList>
    </citation>
    <scope>NUCLEOTIDE SEQUENCE [LARGE SCALE GENOMIC DNA]</scope>
    <source>
        <strain evidence="5">Zn</strain>
    </source>
</reference>
<feature type="transmembrane region" description="Helical" evidence="3">
    <location>
        <begin position="184"/>
        <end position="202"/>
    </location>
</feature>
<keyword evidence="3" id="KW-0472">Membrane</keyword>
<name>A0A0C3HIJ2_OIDMZ</name>
<comment type="similarity">
    <text evidence="2">Belongs to the major facilitator superfamily. Monocarboxylate porter (TC 2.A.1.13) family.</text>
</comment>